<dbReference type="Pfam" id="PF01590">
    <property type="entry name" value="GAF"/>
    <property type="match status" value="1"/>
</dbReference>
<dbReference type="InterPro" id="IPR035965">
    <property type="entry name" value="PAS-like_dom_sf"/>
</dbReference>
<dbReference type="CDD" id="cd01949">
    <property type="entry name" value="GGDEF"/>
    <property type="match status" value="1"/>
</dbReference>
<dbReference type="InterPro" id="IPR058245">
    <property type="entry name" value="NreC/VraR/RcsB-like_REC"/>
</dbReference>
<dbReference type="GO" id="GO:0000160">
    <property type="term" value="P:phosphorelay signal transduction system"/>
    <property type="evidence" value="ECO:0007669"/>
    <property type="project" value="InterPro"/>
</dbReference>
<dbReference type="SUPFAM" id="SSF52540">
    <property type="entry name" value="P-loop containing nucleoside triphosphate hydrolases"/>
    <property type="match status" value="1"/>
</dbReference>
<dbReference type="PANTHER" id="PTHR44757">
    <property type="entry name" value="DIGUANYLATE CYCLASE DGCP"/>
    <property type="match status" value="1"/>
</dbReference>
<keyword evidence="2" id="KW-0808">Transferase</keyword>
<dbReference type="SMART" id="SM00448">
    <property type="entry name" value="REC"/>
    <property type="match status" value="1"/>
</dbReference>
<dbReference type="Pfam" id="PF00072">
    <property type="entry name" value="Response_reg"/>
    <property type="match status" value="1"/>
</dbReference>
<organism evidence="10">
    <name type="scientific">uncultured Acidimicrobiales bacterium</name>
    <dbReference type="NCBI Taxonomy" id="310071"/>
    <lineage>
        <taxon>Bacteria</taxon>
        <taxon>Bacillati</taxon>
        <taxon>Actinomycetota</taxon>
        <taxon>Acidimicrobiia</taxon>
        <taxon>Acidimicrobiales</taxon>
        <taxon>environmental samples</taxon>
    </lineage>
</organism>
<dbReference type="PROSITE" id="PS50011">
    <property type="entry name" value="PROTEIN_KINASE_DOM"/>
    <property type="match status" value="1"/>
</dbReference>
<dbReference type="Pfam" id="PF00989">
    <property type="entry name" value="PAS"/>
    <property type="match status" value="1"/>
</dbReference>
<accession>A0A6J4HBP9</accession>
<dbReference type="SUPFAM" id="SSF55785">
    <property type="entry name" value="PYP-like sensor domain (PAS domain)"/>
    <property type="match status" value="1"/>
</dbReference>
<dbReference type="Gene3D" id="3.20.20.450">
    <property type="entry name" value="EAL domain"/>
    <property type="match status" value="1"/>
</dbReference>
<dbReference type="FunFam" id="3.30.70.270:FF:000001">
    <property type="entry name" value="Diguanylate cyclase domain protein"/>
    <property type="match status" value="1"/>
</dbReference>
<feature type="domain" description="PAS" evidence="7">
    <location>
        <begin position="1392"/>
        <end position="1455"/>
    </location>
</feature>
<dbReference type="GO" id="GO:0004672">
    <property type="term" value="F:protein kinase activity"/>
    <property type="evidence" value="ECO:0007669"/>
    <property type="project" value="InterPro"/>
</dbReference>
<feature type="domain" description="EAL" evidence="8">
    <location>
        <begin position="1692"/>
        <end position="1946"/>
    </location>
</feature>
<sequence>MAAEDTSIADRFVLGRLLKQGGGVSTYIGEDRESGEAVIVKTVASAEVSTAVQLRLQHEALVLERLGAATGFRSLLASGQEDGLFYLVQPRVPGVTLAAQLQADALPVAATLSVSIDILRALQVVHDEGVLHRDVKPANVIVQAGQPAGTSVLVDFGLARSAGLDPSLQDESVGTARYLAPEAAGLLDAGVDQRSDLYSVGVLMFECLSGHPPFTGTTVGQVLRQHLSLPPPQLRSLGLPVPRALDGVIQRLLAKEPAERYQSAGAALADLVAIRQALEDGINEPAVTPGLRDVRHVVTEPAFVGRAEELSVLADALGDARSGRGALVRIEAESGGGKTRLLEELAIQATQLGAWVLRGQGIDQAGQRPFQLLDGVVREVVRAAEADPSVGLHLQSVLGDRREAVGAALPPLCDVLGSGDATSLGPEAFGEARSVDALAALLDSLGSVKRPALVLLDDGQWADGLASRLLARWAARPATTERHVMVVVAFRSEEVAPDHPLRAMESSVSLRLGPFTESDIAALCESMAGPLPAEAVAAAVRLADGSPFMGSAVLRGMVESGALRSTSEGWDVDAAAMGEVRTSRRAALFLLRRFELLSPEALRLLEVGAVLGKAFGLGLAVELTGQAASEVTTALDEARRRRILWVDEASSTCSFTHDKLRETLLDRLPATERRALHRRAAERIEVLEPGRVFELAYHFEAAGQPARMLPYALQAAQLARSRHALDIAVSHFRMAQRACGRDELVDPAVAHVICEGLADVLTLQGSYVEAEDLLERALTLTTGSTQRAVLDGKLGDLAFKRGDQIGARRHLEGALRDLGRWVPRRKVAFVLAALWEVLVQAMHTLLPRRLVGRRSADGREREFLAMRMYSRLAYVYWFHAGKVPCAWTHLRGMNLAERYPPGPELAQAYSEHAPVMTMAPWTKRGIAYAQRSYEIRRDLGDVWGQGQSLGFHGVVLYAASRYAESIEKCQEAVRLLARTGDRWEEHTASWHIAYARYRLGELGPAVETARLLHESASAIGDQAAAGISLAVWAKAASGRVPSPLIDDQLTRNNEDAHTTTEVLVADGLRLLHAGEVDGAVARLEEAAALVRGAGLRQEYVVPVVPWLATAQRTQLEMAGGHGRTSQLRAAARTARRADWMSRAYRNNRPHALRERGLIADLRNHPVRARRLLATSLAVAEEQGARYEAALSRLAGARVALAGGRLGPGVDIGELERAVASIESTVALPGDTTPSGPASLSLTDRFESILAVGRQIAAAPSPTVVYQAVREASLTLLRGDRCHVVLVDQVGADAVTESGDRLDEASRSLLAQAVAARAPVTTSDHDMVEPSESLLLSDLRSVLCAPIMCDDEVVACLYTTSHQIGGLFGETEIKLAAFVTTLAGAALEHMAGSEARFRSLAQNSSDVITIVDVTGRITYQSSSVCRVFGYAVETLQGADVRDWVHPDDLHQLVQLLADDPSPVEAASASPLLDMRLRHHDGTWRHSETAVTSMFHDPSVRGLVLNTRDVSERVALEAELRAQALHDPLTGLANRKLFTDRVGNALARRAREERPVAIAFLDIDDFKSINDTMGHASGDVLLREVGRRLHLCVRPGDTVGRFGGDEFALLLEGTGAEAVEAVGHRLMQELGQPFRLLDQEVLVRASVGLAVAEGNETTEELLSAADTAMYMAKARGKSRFEIFEARMRDLAIERSGLRTDLEWALSRRELSVHYQPVMDVSNAKVRGFEALVRWNHPHRGLLLPGDFIDLAEESGLILSIGAWVLRQACQQAQTWRRTYDPQLSMAVNVSARQLQDPSLVAEVAAVLRDSGLDPSGLVLEITESATVSDTEAAIARLEELKAIGVGLAIDDFGTGYSSLSYLRRFPVDQLKVDRSFVNGLITSAQDRAIVASVINLGHALGIQVVAEGVETIDQLEELGEMGCDLAQGFNWDQPAAPAVIAAWLALVFSLDDSSPSRPPLRALIADDRAHVRAALQIALEIDGGFVVVAEAATAGQAVELAGRHRPDVVVLDVAMPGTSGIDALPALRIAAPAATVVLLTAMDLTDVSTQAGGAADAILDKTQDLAHLSERLRGVLHA</sequence>
<dbReference type="SMART" id="SM00220">
    <property type="entry name" value="S_TKc"/>
    <property type="match status" value="1"/>
</dbReference>
<dbReference type="SMART" id="SM00091">
    <property type="entry name" value="PAS"/>
    <property type="match status" value="1"/>
</dbReference>
<dbReference type="InterPro" id="IPR029787">
    <property type="entry name" value="Nucleotide_cyclase"/>
</dbReference>
<dbReference type="CDD" id="cd17535">
    <property type="entry name" value="REC_NarL-like"/>
    <property type="match status" value="1"/>
</dbReference>
<dbReference type="SMART" id="SM00052">
    <property type="entry name" value="EAL"/>
    <property type="match status" value="1"/>
</dbReference>
<dbReference type="Gene3D" id="1.25.40.10">
    <property type="entry name" value="Tetratricopeptide repeat domain"/>
    <property type="match status" value="1"/>
</dbReference>
<dbReference type="PROSITE" id="PS00108">
    <property type="entry name" value="PROTEIN_KINASE_ST"/>
    <property type="match status" value="1"/>
</dbReference>
<keyword evidence="4" id="KW-0597">Phosphoprotein</keyword>
<dbReference type="SUPFAM" id="SSF55073">
    <property type="entry name" value="Nucleotide cyclase"/>
    <property type="match status" value="1"/>
</dbReference>
<dbReference type="FunFam" id="3.20.20.450:FF:000001">
    <property type="entry name" value="Cyclic di-GMP phosphodiesterase yahA"/>
    <property type="match status" value="1"/>
</dbReference>
<dbReference type="InterPro" id="IPR008271">
    <property type="entry name" value="Ser/Thr_kinase_AS"/>
</dbReference>
<proteinExistence type="predicted"/>
<dbReference type="Gene3D" id="3.30.70.270">
    <property type="match status" value="1"/>
</dbReference>
<dbReference type="CDD" id="cd01948">
    <property type="entry name" value="EAL"/>
    <property type="match status" value="1"/>
</dbReference>
<dbReference type="InterPro" id="IPR011990">
    <property type="entry name" value="TPR-like_helical_dom_sf"/>
</dbReference>
<evidence type="ECO:0000256" key="4">
    <source>
        <dbReference type="PROSITE-ProRule" id="PRU00169"/>
    </source>
</evidence>
<evidence type="ECO:0000256" key="1">
    <source>
        <dbReference type="ARBA" id="ARBA00004167"/>
    </source>
</evidence>
<dbReference type="InterPro" id="IPR011006">
    <property type="entry name" value="CheY-like_superfamily"/>
</dbReference>
<dbReference type="CDD" id="cd14014">
    <property type="entry name" value="STKc_PknB_like"/>
    <property type="match status" value="1"/>
</dbReference>
<dbReference type="InterPro" id="IPR000014">
    <property type="entry name" value="PAS"/>
</dbReference>
<evidence type="ECO:0000259" key="6">
    <source>
        <dbReference type="PROSITE" id="PS50110"/>
    </source>
</evidence>
<dbReference type="PROSITE" id="PS50887">
    <property type="entry name" value="GGDEF"/>
    <property type="match status" value="1"/>
</dbReference>
<dbReference type="SUPFAM" id="SSF48452">
    <property type="entry name" value="TPR-like"/>
    <property type="match status" value="1"/>
</dbReference>
<dbReference type="InterPro" id="IPR001789">
    <property type="entry name" value="Sig_transdc_resp-reg_receiver"/>
</dbReference>
<evidence type="ECO:0000259" key="7">
    <source>
        <dbReference type="PROSITE" id="PS50112"/>
    </source>
</evidence>
<dbReference type="PROSITE" id="PS50112">
    <property type="entry name" value="PAS"/>
    <property type="match status" value="1"/>
</dbReference>
<dbReference type="SUPFAM" id="SSF52172">
    <property type="entry name" value="CheY-like"/>
    <property type="match status" value="1"/>
</dbReference>
<dbReference type="GO" id="GO:0016020">
    <property type="term" value="C:membrane"/>
    <property type="evidence" value="ECO:0007669"/>
    <property type="project" value="UniProtKB-SubCell"/>
</dbReference>
<dbReference type="SMART" id="SM00065">
    <property type="entry name" value="GAF"/>
    <property type="match status" value="1"/>
</dbReference>
<feature type="domain" description="Protein kinase" evidence="5">
    <location>
        <begin position="12"/>
        <end position="272"/>
    </location>
</feature>
<dbReference type="NCBIfam" id="TIGR00229">
    <property type="entry name" value="sensory_box"/>
    <property type="match status" value="1"/>
</dbReference>
<dbReference type="EMBL" id="CADCSZ010000037">
    <property type="protein sequence ID" value="CAA9220062.1"/>
    <property type="molecule type" value="Genomic_DNA"/>
</dbReference>
<evidence type="ECO:0000259" key="9">
    <source>
        <dbReference type="PROSITE" id="PS50887"/>
    </source>
</evidence>
<comment type="subcellular location">
    <subcellularLocation>
        <location evidence="1">Membrane</location>
        <topology evidence="1">Single-pass membrane protein</topology>
    </subcellularLocation>
</comment>
<evidence type="ECO:0000313" key="10">
    <source>
        <dbReference type="EMBL" id="CAA9220062.1"/>
    </source>
</evidence>
<reference evidence="10" key="1">
    <citation type="submission" date="2020-02" db="EMBL/GenBank/DDBJ databases">
        <authorList>
            <person name="Meier V. D."/>
        </authorList>
    </citation>
    <scope>NUCLEOTIDE SEQUENCE</scope>
    <source>
        <strain evidence="10">AVDCRST_MAG76</strain>
    </source>
</reference>
<dbReference type="Gene3D" id="1.10.510.10">
    <property type="entry name" value="Transferase(Phosphotransferase) domain 1"/>
    <property type="match status" value="1"/>
</dbReference>
<dbReference type="SMART" id="SM00267">
    <property type="entry name" value="GGDEF"/>
    <property type="match status" value="1"/>
</dbReference>
<dbReference type="InterPro" id="IPR011009">
    <property type="entry name" value="Kinase-like_dom_sf"/>
</dbReference>
<feature type="domain" description="GGDEF" evidence="9">
    <location>
        <begin position="1552"/>
        <end position="1683"/>
    </location>
</feature>
<dbReference type="GO" id="GO:0005524">
    <property type="term" value="F:ATP binding"/>
    <property type="evidence" value="ECO:0007669"/>
    <property type="project" value="InterPro"/>
</dbReference>
<protein>
    <submittedName>
        <fullName evidence="10">Diguanylate cyclase/phosphodiesterase (GGDEF &amp; EAL domains) with PAS/PAC sensor(S)</fullName>
    </submittedName>
</protein>
<dbReference type="InterPro" id="IPR027417">
    <property type="entry name" value="P-loop_NTPase"/>
</dbReference>
<evidence type="ECO:0000256" key="2">
    <source>
        <dbReference type="ARBA" id="ARBA00022679"/>
    </source>
</evidence>
<dbReference type="PANTHER" id="PTHR44757:SF2">
    <property type="entry name" value="BIOFILM ARCHITECTURE MAINTENANCE PROTEIN MBAA"/>
    <property type="match status" value="1"/>
</dbReference>
<dbReference type="Pfam" id="PF00990">
    <property type="entry name" value="GGDEF"/>
    <property type="match status" value="1"/>
</dbReference>
<dbReference type="InterPro" id="IPR000719">
    <property type="entry name" value="Prot_kinase_dom"/>
</dbReference>
<dbReference type="Pfam" id="PF13191">
    <property type="entry name" value="AAA_16"/>
    <property type="match status" value="1"/>
</dbReference>
<evidence type="ECO:0000256" key="3">
    <source>
        <dbReference type="ARBA" id="ARBA00022777"/>
    </source>
</evidence>
<dbReference type="PROSITE" id="PS50883">
    <property type="entry name" value="EAL"/>
    <property type="match status" value="1"/>
</dbReference>
<feature type="domain" description="Response regulatory" evidence="6">
    <location>
        <begin position="1959"/>
        <end position="2074"/>
    </location>
</feature>
<dbReference type="NCBIfam" id="TIGR00254">
    <property type="entry name" value="GGDEF"/>
    <property type="match status" value="1"/>
</dbReference>
<dbReference type="Gene3D" id="3.40.50.2300">
    <property type="match status" value="1"/>
</dbReference>
<dbReference type="PROSITE" id="PS50110">
    <property type="entry name" value="RESPONSE_REGULATORY"/>
    <property type="match status" value="1"/>
</dbReference>
<dbReference type="CDD" id="cd00130">
    <property type="entry name" value="PAS"/>
    <property type="match status" value="1"/>
</dbReference>
<dbReference type="InterPro" id="IPR001633">
    <property type="entry name" value="EAL_dom"/>
</dbReference>
<dbReference type="InterPro" id="IPR041664">
    <property type="entry name" value="AAA_16"/>
</dbReference>
<dbReference type="InterPro" id="IPR052155">
    <property type="entry name" value="Biofilm_reg_signaling"/>
</dbReference>
<keyword evidence="3" id="KW-0418">Kinase</keyword>
<dbReference type="Pfam" id="PF00563">
    <property type="entry name" value="EAL"/>
    <property type="match status" value="1"/>
</dbReference>
<dbReference type="SUPFAM" id="SSF141868">
    <property type="entry name" value="EAL domain-like"/>
    <property type="match status" value="1"/>
</dbReference>
<dbReference type="SUPFAM" id="SSF56112">
    <property type="entry name" value="Protein kinase-like (PK-like)"/>
    <property type="match status" value="1"/>
</dbReference>
<dbReference type="Gene3D" id="3.30.450.20">
    <property type="entry name" value="PAS domain"/>
    <property type="match status" value="1"/>
</dbReference>
<dbReference type="InterPro" id="IPR043128">
    <property type="entry name" value="Rev_trsase/Diguanyl_cyclase"/>
</dbReference>
<dbReference type="InterPro" id="IPR035919">
    <property type="entry name" value="EAL_sf"/>
</dbReference>
<dbReference type="InterPro" id="IPR003018">
    <property type="entry name" value="GAF"/>
</dbReference>
<dbReference type="InterPro" id="IPR029016">
    <property type="entry name" value="GAF-like_dom_sf"/>
</dbReference>
<evidence type="ECO:0000259" key="8">
    <source>
        <dbReference type="PROSITE" id="PS50883"/>
    </source>
</evidence>
<dbReference type="InterPro" id="IPR000160">
    <property type="entry name" value="GGDEF_dom"/>
</dbReference>
<dbReference type="SUPFAM" id="SSF55781">
    <property type="entry name" value="GAF domain-like"/>
    <property type="match status" value="1"/>
</dbReference>
<name>A0A6J4HBP9_9ACTN</name>
<gene>
    <name evidence="10" type="ORF">AVDCRST_MAG76-568</name>
</gene>
<feature type="modified residue" description="4-aspartylphosphate" evidence="4">
    <location>
        <position position="2010"/>
    </location>
</feature>
<dbReference type="GO" id="GO:0006355">
    <property type="term" value="P:regulation of DNA-templated transcription"/>
    <property type="evidence" value="ECO:0007669"/>
    <property type="project" value="InterPro"/>
</dbReference>
<dbReference type="InterPro" id="IPR013767">
    <property type="entry name" value="PAS_fold"/>
</dbReference>
<dbReference type="Gene3D" id="3.30.450.40">
    <property type="match status" value="1"/>
</dbReference>
<dbReference type="Pfam" id="PF00069">
    <property type="entry name" value="Pkinase"/>
    <property type="match status" value="1"/>
</dbReference>
<evidence type="ECO:0000259" key="5">
    <source>
        <dbReference type="PROSITE" id="PS50011"/>
    </source>
</evidence>